<dbReference type="GO" id="GO:0010976">
    <property type="term" value="P:positive regulation of neuron projection development"/>
    <property type="evidence" value="ECO:0007669"/>
    <property type="project" value="TreeGrafter"/>
</dbReference>
<feature type="compositionally biased region" description="Basic residues" evidence="8">
    <location>
        <begin position="205"/>
        <end position="214"/>
    </location>
</feature>
<reference evidence="10 11" key="2">
    <citation type="submission" date="2018-11" db="EMBL/GenBank/DDBJ databases">
        <authorList>
            <consortium name="Pathogen Informatics"/>
        </authorList>
    </citation>
    <scope>NUCLEOTIDE SEQUENCE [LARGE SCALE GENOMIC DNA]</scope>
</reference>
<comment type="subunit">
    <text evidence="7">Interacts with G-actin; ADP-actin form.</text>
</comment>
<dbReference type="FunFam" id="3.40.20.10:FF:000007">
    <property type="entry name" value="Twinfilin-1 isoform 1"/>
    <property type="match status" value="1"/>
</dbReference>
<evidence type="ECO:0000259" key="9">
    <source>
        <dbReference type="PROSITE" id="PS51263"/>
    </source>
</evidence>
<dbReference type="GO" id="GO:0030042">
    <property type="term" value="P:actin filament depolymerization"/>
    <property type="evidence" value="ECO:0007669"/>
    <property type="project" value="TreeGrafter"/>
</dbReference>
<dbReference type="PROSITE" id="PS51263">
    <property type="entry name" value="ADF_H"/>
    <property type="match status" value="1"/>
</dbReference>
<gene>
    <name evidence="10" type="ORF">TCNE_LOCUS17648</name>
</gene>
<dbReference type="EMBL" id="UYWY01024644">
    <property type="protein sequence ID" value="VDM48969.1"/>
    <property type="molecule type" value="Genomic_DNA"/>
</dbReference>
<dbReference type="SMART" id="SM00102">
    <property type="entry name" value="ADF"/>
    <property type="match status" value="1"/>
</dbReference>
<dbReference type="Proteomes" id="UP000050794">
    <property type="component" value="Unassembled WGS sequence"/>
</dbReference>
<dbReference type="WBParaSite" id="TCNE_0001764901-mRNA-1">
    <property type="protein sequence ID" value="TCNE_0001764901-mRNA-1"/>
    <property type="gene ID" value="TCNE_0001764901"/>
</dbReference>
<evidence type="ECO:0000256" key="8">
    <source>
        <dbReference type="SAM" id="MobiDB-lite"/>
    </source>
</evidence>
<evidence type="ECO:0000313" key="10">
    <source>
        <dbReference type="EMBL" id="VDM48969.1"/>
    </source>
</evidence>
<dbReference type="InterPro" id="IPR028458">
    <property type="entry name" value="Twinfilin"/>
</dbReference>
<evidence type="ECO:0000256" key="2">
    <source>
        <dbReference type="ARBA" id="ARBA00009557"/>
    </source>
</evidence>
<evidence type="ECO:0000256" key="4">
    <source>
        <dbReference type="ARBA" id="ARBA00022737"/>
    </source>
</evidence>
<dbReference type="AlphaFoldDB" id="A0A183VA78"/>
<proteinExistence type="inferred from homology"/>
<comment type="similarity">
    <text evidence="2">Belongs to the actin-binding proteins ADF family. Twinfilin subfamily.</text>
</comment>
<evidence type="ECO:0000313" key="11">
    <source>
        <dbReference type="Proteomes" id="UP000050794"/>
    </source>
</evidence>
<evidence type="ECO:0000313" key="12">
    <source>
        <dbReference type="WBParaSite" id="TCNE_0001764901-mRNA-1"/>
    </source>
</evidence>
<evidence type="ECO:0000256" key="5">
    <source>
        <dbReference type="ARBA" id="ARBA00023203"/>
    </source>
</evidence>
<dbReference type="GO" id="GO:0051015">
    <property type="term" value="F:actin filament binding"/>
    <property type="evidence" value="ECO:0007669"/>
    <property type="project" value="TreeGrafter"/>
</dbReference>
<dbReference type="GO" id="GO:0051016">
    <property type="term" value="P:barbed-end actin filament capping"/>
    <property type="evidence" value="ECO:0007669"/>
    <property type="project" value="TreeGrafter"/>
</dbReference>
<feature type="domain" description="ADF-H" evidence="9">
    <location>
        <begin position="48"/>
        <end position="185"/>
    </location>
</feature>
<dbReference type="GO" id="GO:0005884">
    <property type="term" value="C:actin filament"/>
    <property type="evidence" value="ECO:0007669"/>
    <property type="project" value="TreeGrafter"/>
</dbReference>
<name>A0A183VA78_TOXCA</name>
<dbReference type="SUPFAM" id="SSF55753">
    <property type="entry name" value="Actin depolymerizing proteins"/>
    <property type="match status" value="1"/>
</dbReference>
<accession>A0A183VA78</accession>
<dbReference type="Pfam" id="PF00241">
    <property type="entry name" value="Cofilin_ADF"/>
    <property type="match status" value="1"/>
</dbReference>
<protein>
    <submittedName>
        <fullName evidence="12">Twinfilin-1</fullName>
    </submittedName>
</protein>
<reference evidence="12" key="1">
    <citation type="submission" date="2016-06" db="UniProtKB">
        <authorList>
            <consortium name="WormBaseParasite"/>
        </authorList>
    </citation>
    <scope>IDENTIFICATION</scope>
</reference>
<dbReference type="GO" id="GO:0010591">
    <property type="term" value="P:regulation of lamellipodium assembly"/>
    <property type="evidence" value="ECO:0007669"/>
    <property type="project" value="TreeGrafter"/>
</dbReference>
<evidence type="ECO:0000256" key="6">
    <source>
        <dbReference type="ARBA" id="ARBA00023212"/>
    </source>
</evidence>
<keyword evidence="6" id="KW-0206">Cytoskeleton</keyword>
<keyword evidence="5" id="KW-0009">Actin-binding</keyword>
<keyword evidence="3" id="KW-0963">Cytoplasm</keyword>
<dbReference type="GO" id="GO:0003785">
    <property type="term" value="F:actin monomer binding"/>
    <property type="evidence" value="ECO:0007669"/>
    <property type="project" value="TreeGrafter"/>
</dbReference>
<dbReference type="Gene3D" id="3.40.20.10">
    <property type="entry name" value="Severin"/>
    <property type="match status" value="1"/>
</dbReference>
<dbReference type="PANTHER" id="PTHR13759">
    <property type="entry name" value="TWINFILIN"/>
    <property type="match status" value="1"/>
</dbReference>
<dbReference type="InterPro" id="IPR002108">
    <property type="entry name" value="ADF-H"/>
</dbReference>
<comment type="subcellular location">
    <subcellularLocation>
        <location evidence="1">Cytoplasm</location>
        <location evidence="1">Cytoskeleton</location>
    </subcellularLocation>
</comment>
<feature type="region of interest" description="Disordered" evidence="8">
    <location>
        <begin position="190"/>
        <end position="214"/>
    </location>
</feature>
<sequence length="214" mass="24355">MSLEAFKHWLRSKEEPAPLSEVEKELESALRDQKMNLPSAVAAQTMKGVMFPIDQNAEAELRKLAAHHVDFVQSSVDTLNEAIKLEASKEKLTPEELRAAIPRDKPRYSFYNFAHDFNNQHYQSIIFIYSMPSSGCTIKERMLYSSCKQPFLQTVLQNCKLQPDKKVEIDSKEVLSYDVLLDHVHPPSQIRDEGFAKPPGPSQRGARRVTKAVV</sequence>
<dbReference type="PANTHER" id="PTHR13759:SF1">
    <property type="entry name" value="TWINFILIN"/>
    <property type="match status" value="1"/>
</dbReference>
<dbReference type="CDD" id="cd11284">
    <property type="entry name" value="ADF_Twf-C_like"/>
    <property type="match status" value="1"/>
</dbReference>
<organism evidence="11 12">
    <name type="scientific">Toxocara canis</name>
    <name type="common">Canine roundworm</name>
    <dbReference type="NCBI Taxonomy" id="6265"/>
    <lineage>
        <taxon>Eukaryota</taxon>
        <taxon>Metazoa</taxon>
        <taxon>Ecdysozoa</taxon>
        <taxon>Nematoda</taxon>
        <taxon>Chromadorea</taxon>
        <taxon>Rhabditida</taxon>
        <taxon>Spirurina</taxon>
        <taxon>Ascaridomorpha</taxon>
        <taxon>Ascaridoidea</taxon>
        <taxon>Toxocaridae</taxon>
        <taxon>Toxocara</taxon>
    </lineage>
</organism>
<dbReference type="InterPro" id="IPR029006">
    <property type="entry name" value="ADF-H/Gelsolin-like_dom_sf"/>
</dbReference>
<dbReference type="GO" id="GO:0030016">
    <property type="term" value="C:myofibril"/>
    <property type="evidence" value="ECO:0007669"/>
    <property type="project" value="TreeGrafter"/>
</dbReference>
<evidence type="ECO:0000256" key="1">
    <source>
        <dbReference type="ARBA" id="ARBA00004245"/>
    </source>
</evidence>
<evidence type="ECO:0000256" key="7">
    <source>
        <dbReference type="ARBA" id="ARBA00038532"/>
    </source>
</evidence>
<evidence type="ECO:0000256" key="3">
    <source>
        <dbReference type="ARBA" id="ARBA00022490"/>
    </source>
</evidence>
<keyword evidence="11" id="KW-1185">Reference proteome</keyword>
<keyword evidence="4" id="KW-0677">Repeat</keyword>